<keyword evidence="10" id="KW-1185">Reference proteome</keyword>
<dbReference type="PANTHER" id="PTHR11113:SF2">
    <property type="entry name" value="ADENINE DEAMINASE"/>
    <property type="match status" value="1"/>
</dbReference>
<organism evidence="9 10">
    <name type="scientific">Flavimaribacter sediminis</name>
    <dbReference type="NCBI Taxonomy" id="2865987"/>
    <lineage>
        <taxon>Bacteria</taxon>
        <taxon>Pseudomonadati</taxon>
        <taxon>Pseudomonadota</taxon>
        <taxon>Alphaproteobacteria</taxon>
        <taxon>Hyphomicrobiales</taxon>
        <taxon>Rhizobiaceae</taxon>
        <taxon>Flavimaribacter</taxon>
    </lineage>
</organism>
<dbReference type="SUPFAM" id="SSF51556">
    <property type="entry name" value="Metallo-dependent hydrolases"/>
    <property type="match status" value="1"/>
</dbReference>
<feature type="domain" description="Amidohydrolase-related" evidence="7">
    <location>
        <begin position="85"/>
        <end position="366"/>
    </location>
</feature>
<comment type="caution">
    <text evidence="9">The sequence shown here is derived from an EMBL/GenBank/DDBJ whole genome shotgun (WGS) entry which is preliminary data.</text>
</comment>
<dbReference type="EMBL" id="JAICBX010000005">
    <property type="protein sequence ID" value="MBW8639916.1"/>
    <property type="molecule type" value="Genomic_DNA"/>
</dbReference>
<dbReference type="RefSeq" id="WP_220230652.1">
    <property type="nucleotide sequence ID" value="NZ_JAICBX010000005.1"/>
</dbReference>
<dbReference type="SUPFAM" id="SSF51338">
    <property type="entry name" value="Composite domain of metallo-dependent hydrolases"/>
    <property type="match status" value="1"/>
</dbReference>
<sequence length="623" mass="66793">MTSDPINFPTTGTAYAPSVDEIMNLRRVAAGQEAPDMIVRGGKVLALHTGEVLERDVVVAGRHIAAITPVGHFDCDMVVDATGQYVAPTFIDVHIHIEYTKLVPGELARISIPRGTTTVLADANCMANVCGEPGLDYMGATSTPLKIFRQVSAKVPGAPDLGLNAQHLTPEQIIDRVQRPDAATFGESSPFDMDVESARKRAAAIAAGKRQTGHTALLENEPLWAYLAGGVSDDHNAHATRDVVERLRLGSVLTVMAGSMNDNTPEVFADIAALGDGLNHITFCADDKYCEDLDATGHIDHHVREAIKCGVEPMKAWRMATLNAALYYRLDHLIGSLTPSRIADIQIVPDLADARPSTVIVDGKVVARDGKPLFENTDPIPDFARNTVHLNPKLDASSFAVRSNASQVWVQAMEMYDGYFKRAFHAELPVIDGDVAFDIERDILKVAIIDRHHGTESVGIGFVRGFGLKRGAMAATTTCDNQNLVIVGTSNEEMSFAIEAINQIGGGLVAVADGEILGSVPLAVGGCMSDQPWETVRDQSLACNAAAADIGCTIQGPYMIMSFIGLTAVPDLGLTEQGLVEAKTQQFIDLILSENNGVVGCRCPSHAHLVHKLMDADSFNKSE</sequence>
<dbReference type="InterPro" id="IPR032466">
    <property type="entry name" value="Metal_Hydrolase"/>
</dbReference>
<dbReference type="InterPro" id="IPR026912">
    <property type="entry name" value="Adenine_deam_C"/>
</dbReference>
<reference evidence="9" key="1">
    <citation type="submission" date="2021-08" db="EMBL/GenBank/DDBJ databases">
        <title>Hoeflea bacterium WL0058 sp. nov., isolated from the sediment.</title>
        <authorList>
            <person name="Wang L."/>
            <person name="Zhang D."/>
        </authorList>
    </citation>
    <scope>NUCLEOTIDE SEQUENCE</scope>
    <source>
        <strain evidence="9">WL0058</strain>
    </source>
</reference>
<evidence type="ECO:0000256" key="5">
    <source>
        <dbReference type="ARBA" id="ARBA00047720"/>
    </source>
</evidence>
<dbReference type="Gene3D" id="2.30.40.10">
    <property type="entry name" value="Urease, subunit C, domain 1"/>
    <property type="match status" value="1"/>
</dbReference>
<proteinExistence type="inferred from homology"/>
<evidence type="ECO:0000256" key="1">
    <source>
        <dbReference type="ARBA" id="ARBA00006773"/>
    </source>
</evidence>
<dbReference type="InterPro" id="IPR006680">
    <property type="entry name" value="Amidohydro-rel"/>
</dbReference>
<name>A0AAE2ZS19_9HYPH</name>
<comment type="cofactor">
    <cofactor evidence="6">
        <name>Mn(2+)</name>
        <dbReference type="ChEBI" id="CHEBI:29035"/>
    </cofactor>
</comment>
<dbReference type="PANTHER" id="PTHR11113">
    <property type="entry name" value="N-ACETYLGLUCOSAMINE-6-PHOSPHATE DEACETYLASE"/>
    <property type="match status" value="1"/>
</dbReference>
<comment type="catalytic activity">
    <reaction evidence="5 6">
        <text>adenine + H2O + H(+) = hypoxanthine + NH4(+)</text>
        <dbReference type="Rhea" id="RHEA:23688"/>
        <dbReference type="ChEBI" id="CHEBI:15377"/>
        <dbReference type="ChEBI" id="CHEBI:15378"/>
        <dbReference type="ChEBI" id="CHEBI:16708"/>
        <dbReference type="ChEBI" id="CHEBI:17368"/>
        <dbReference type="ChEBI" id="CHEBI:28938"/>
        <dbReference type="EC" id="3.5.4.2"/>
    </reaction>
</comment>
<evidence type="ECO:0000313" key="10">
    <source>
        <dbReference type="Proteomes" id="UP001196509"/>
    </source>
</evidence>
<feature type="domain" description="Adenine deaminase C-terminal" evidence="8">
    <location>
        <begin position="422"/>
        <end position="585"/>
    </location>
</feature>
<keyword evidence="4 6" id="KW-0464">Manganese</keyword>
<evidence type="ECO:0000256" key="6">
    <source>
        <dbReference type="HAMAP-Rule" id="MF_01518"/>
    </source>
</evidence>
<protein>
    <recommendedName>
        <fullName evidence="2 6">Adenine deaminase</fullName>
        <shortName evidence="6">Adenase</shortName>
        <shortName evidence="6">Adenine aminase</shortName>
        <ecNumber evidence="2 6">3.5.4.2</ecNumber>
    </recommendedName>
</protein>
<evidence type="ECO:0000259" key="8">
    <source>
        <dbReference type="Pfam" id="PF13382"/>
    </source>
</evidence>
<keyword evidence="3 6" id="KW-0378">Hydrolase</keyword>
<evidence type="ECO:0000259" key="7">
    <source>
        <dbReference type="Pfam" id="PF01979"/>
    </source>
</evidence>
<accession>A0AAE2ZS19</accession>
<evidence type="ECO:0000313" key="9">
    <source>
        <dbReference type="EMBL" id="MBW8639916.1"/>
    </source>
</evidence>
<dbReference type="EC" id="3.5.4.2" evidence="2 6"/>
<dbReference type="Proteomes" id="UP001196509">
    <property type="component" value="Unassembled WGS sequence"/>
</dbReference>
<comment type="similarity">
    <text evidence="1 6">Belongs to the metallo-dependent hydrolases superfamily. Adenine deaminase family.</text>
</comment>
<dbReference type="Gene3D" id="3.20.20.140">
    <property type="entry name" value="Metal-dependent hydrolases"/>
    <property type="match status" value="1"/>
</dbReference>
<dbReference type="GO" id="GO:0006146">
    <property type="term" value="P:adenine catabolic process"/>
    <property type="evidence" value="ECO:0007669"/>
    <property type="project" value="InterPro"/>
</dbReference>
<evidence type="ECO:0000256" key="4">
    <source>
        <dbReference type="ARBA" id="ARBA00023211"/>
    </source>
</evidence>
<dbReference type="InterPro" id="IPR006679">
    <property type="entry name" value="Adenine_deam"/>
</dbReference>
<dbReference type="GO" id="GO:0000034">
    <property type="term" value="F:adenine deaminase activity"/>
    <property type="evidence" value="ECO:0007669"/>
    <property type="project" value="UniProtKB-UniRule"/>
</dbReference>
<evidence type="ECO:0000256" key="2">
    <source>
        <dbReference type="ARBA" id="ARBA00012782"/>
    </source>
</evidence>
<dbReference type="InterPro" id="IPR011059">
    <property type="entry name" value="Metal-dep_hydrolase_composite"/>
</dbReference>
<dbReference type="AlphaFoldDB" id="A0AAE2ZS19"/>
<dbReference type="HAMAP" id="MF_01518">
    <property type="entry name" value="Adenine_deamin"/>
    <property type="match status" value="1"/>
</dbReference>
<dbReference type="Pfam" id="PF13382">
    <property type="entry name" value="Adenine_deam_C"/>
    <property type="match status" value="1"/>
</dbReference>
<evidence type="ECO:0000256" key="3">
    <source>
        <dbReference type="ARBA" id="ARBA00022801"/>
    </source>
</evidence>
<dbReference type="Pfam" id="PF01979">
    <property type="entry name" value="Amidohydro_1"/>
    <property type="match status" value="1"/>
</dbReference>
<gene>
    <name evidence="6" type="primary">ade</name>
    <name evidence="9" type="ORF">K1W69_22160</name>
</gene>